<dbReference type="GO" id="GO:0010629">
    <property type="term" value="P:negative regulation of gene expression"/>
    <property type="evidence" value="ECO:0007669"/>
    <property type="project" value="UniProtKB-ARBA"/>
</dbReference>
<dbReference type="InterPro" id="IPR012677">
    <property type="entry name" value="Nucleotide-bd_a/b_plait_sf"/>
</dbReference>
<dbReference type="GO" id="GO:0009967">
    <property type="term" value="P:positive regulation of signal transduction"/>
    <property type="evidence" value="ECO:0007669"/>
    <property type="project" value="UniProtKB-ARBA"/>
</dbReference>
<dbReference type="InterPro" id="IPR035979">
    <property type="entry name" value="RBD_domain_sf"/>
</dbReference>
<keyword evidence="1" id="KW-0677">Repeat</keyword>
<evidence type="ECO:0000313" key="6">
    <source>
        <dbReference type="EMBL" id="GIX63973.1"/>
    </source>
</evidence>
<keyword evidence="7" id="KW-1185">Reference proteome</keyword>
<keyword evidence="2 3" id="KW-0694">RNA-binding</keyword>
<dbReference type="SUPFAM" id="SSF51045">
    <property type="entry name" value="WW domain"/>
    <property type="match status" value="1"/>
</dbReference>
<proteinExistence type="predicted"/>
<dbReference type="Pfam" id="PF00076">
    <property type="entry name" value="RRM_1"/>
    <property type="match status" value="3"/>
</dbReference>
<organism evidence="6 7">
    <name type="scientific">Babesia caballi</name>
    <dbReference type="NCBI Taxonomy" id="5871"/>
    <lineage>
        <taxon>Eukaryota</taxon>
        <taxon>Sar</taxon>
        <taxon>Alveolata</taxon>
        <taxon>Apicomplexa</taxon>
        <taxon>Aconoidasida</taxon>
        <taxon>Piroplasmida</taxon>
        <taxon>Babesiidae</taxon>
        <taxon>Babesia</taxon>
    </lineage>
</organism>
<dbReference type="Gene3D" id="2.20.70.10">
    <property type="match status" value="1"/>
</dbReference>
<evidence type="ECO:0000313" key="7">
    <source>
        <dbReference type="Proteomes" id="UP001497744"/>
    </source>
</evidence>
<protein>
    <submittedName>
        <fullName evidence="6">CUGBP Elav-like family member 1</fullName>
    </submittedName>
</protein>
<dbReference type="PROSITE" id="PS01159">
    <property type="entry name" value="WW_DOMAIN_1"/>
    <property type="match status" value="1"/>
</dbReference>
<dbReference type="GO" id="GO:0005634">
    <property type="term" value="C:nucleus"/>
    <property type="evidence" value="ECO:0007669"/>
    <property type="project" value="TreeGrafter"/>
</dbReference>
<dbReference type="GO" id="GO:0003729">
    <property type="term" value="F:mRNA binding"/>
    <property type="evidence" value="ECO:0007669"/>
    <property type="project" value="UniProtKB-ARBA"/>
</dbReference>
<dbReference type="GO" id="GO:0005737">
    <property type="term" value="C:cytoplasm"/>
    <property type="evidence" value="ECO:0007669"/>
    <property type="project" value="UniProtKB-ARBA"/>
</dbReference>
<dbReference type="SMART" id="SM00456">
    <property type="entry name" value="WW"/>
    <property type="match status" value="1"/>
</dbReference>
<comment type="caution">
    <text evidence="6">The sequence shown here is derived from an EMBL/GenBank/DDBJ whole genome shotgun (WGS) entry which is preliminary data.</text>
</comment>
<dbReference type="PROSITE" id="PS50020">
    <property type="entry name" value="WW_DOMAIN_2"/>
    <property type="match status" value="1"/>
</dbReference>
<dbReference type="PROSITE" id="PS50102">
    <property type="entry name" value="RRM"/>
    <property type="match status" value="3"/>
</dbReference>
<sequence>MSETEEQAVTATYPCAPAPPVEIKLFVAHIPKTYEEAEIRKMFDEYGEVKDVVVIRDRATNAHKSCAFVRMVSISQADAAIKNLNNNCVVDTASGPVVVKYAAGEAERLGFTSMVGEPGANEAKLFVGSIPKTADDAFVREIFQPFGTIDDVFVMKDQNGVGKGCAFVKMAYKEQGLYAIRSLSGMKQLEGCSRPMEVRFAESKAKTQHNPVMQQPMPMRAPIVQPPYPMPTPSQVRQVGIWREYISPEGKPYFYNEQTGQTQWERPPEFDNPTGTTQVPSGPPGANLFIFHIPNEWTQADLVSTFAQFGKILSSRIASDKMTGRHKGYAFVSYDSPESAAQAIQQLNGYMVLGKRLKVAIKKGEESAMAAVGSVPAMAGGAPVVPTRMATPAYQTYQQQPAAGSQHYPQQPYYGSYQSDVVPVVLVVRAQFDRDGVKEAHPAAGGQRDALRLRVELGDLDGDGGLDAELVGQHAYPLVVGADHSRGGGGAALREGTRAYLLVEAGVHGLDVERGGEQAVDDDVGVATDGGGEVSVELAAKPVVPEVGHAVVARAAVNGLTHATRGEDADGAADARVAAVDDAPQGGVEVAGVAELEVELVLRQGALQGLEALLDGRRVATEKGAGGKALEYFGGHADVGQQHELLDHAVRVVENVLLHLADVSQVVLELDVGRLELDGAALEALGAEQLGEAVQTLERLGRFITGWAERAPAANDALAEAGAADGVVLVKLPDHGKTEPVLVGDEGAEVGGQQGGKHVRATVHQVDGGAALGGLAVQPAAGADEVRHVRNVDRDFDAAVLQGAEPEGVVDVLAAGRVDGEDELAAEVHPAGYFSLAGLPVRRGQFLVGAGGEVAGDDLVLAEDHGALRLHVLDVADDLHPVAARFAREAVPGVDGDDDALALQFTRLARVDENEGDPRVDGDEHALDSEVTSSDVDGVVDRHQAATVLAPVAFHNAHDAALLLDALSRLLVLCVVEQLDVLRLFAHNLLGRDCARGCLWRCICRGLTSLDYLDADAVSVDGAVQVVAAGDFVLLFATRDVAVLEGAHVHVQDAAVVAATFDALLHLGLREVHGV</sequence>
<dbReference type="InterPro" id="IPR036020">
    <property type="entry name" value="WW_dom_sf"/>
</dbReference>
<evidence type="ECO:0000259" key="4">
    <source>
        <dbReference type="PROSITE" id="PS50020"/>
    </source>
</evidence>
<reference evidence="6 7" key="1">
    <citation type="submission" date="2021-06" db="EMBL/GenBank/DDBJ databases">
        <title>Genome sequence of Babesia caballi.</title>
        <authorList>
            <person name="Yamagishi J."/>
            <person name="Kidaka T."/>
            <person name="Ochi A."/>
        </authorList>
    </citation>
    <scope>NUCLEOTIDE SEQUENCE [LARGE SCALE GENOMIC DNA]</scope>
    <source>
        <strain evidence="6">USDA-D6B2</strain>
    </source>
</reference>
<dbReference type="PANTHER" id="PTHR48025">
    <property type="entry name" value="OS02G0815200 PROTEIN"/>
    <property type="match status" value="1"/>
</dbReference>
<feature type="domain" description="WW" evidence="4">
    <location>
        <begin position="242"/>
        <end position="269"/>
    </location>
</feature>
<dbReference type="InterPro" id="IPR050502">
    <property type="entry name" value="Euk_RNA-bind_prot"/>
</dbReference>
<accession>A0AAV4LUW3</accession>
<dbReference type="FunFam" id="3.30.70.330:FF:000359">
    <property type="entry name" value="CUGBP Elav-like family member 2"/>
    <property type="match status" value="1"/>
</dbReference>
<evidence type="ECO:0000256" key="2">
    <source>
        <dbReference type="ARBA" id="ARBA00022884"/>
    </source>
</evidence>
<dbReference type="InterPro" id="IPR000504">
    <property type="entry name" value="RRM_dom"/>
</dbReference>
<dbReference type="AlphaFoldDB" id="A0AAV4LUW3"/>
<dbReference type="GeneID" id="94195454"/>
<dbReference type="Proteomes" id="UP001497744">
    <property type="component" value="Unassembled WGS sequence"/>
</dbReference>
<evidence type="ECO:0000256" key="1">
    <source>
        <dbReference type="ARBA" id="ARBA00022737"/>
    </source>
</evidence>
<feature type="domain" description="RRM" evidence="5">
    <location>
        <begin position="286"/>
        <end position="364"/>
    </location>
</feature>
<evidence type="ECO:0000256" key="3">
    <source>
        <dbReference type="PROSITE-ProRule" id="PRU00176"/>
    </source>
</evidence>
<dbReference type="InterPro" id="IPR001202">
    <property type="entry name" value="WW_dom"/>
</dbReference>
<dbReference type="PANTHER" id="PTHR48025:SF1">
    <property type="entry name" value="RRM DOMAIN-CONTAINING PROTEIN"/>
    <property type="match status" value="1"/>
</dbReference>
<feature type="domain" description="RRM" evidence="5">
    <location>
        <begin position="23"/>
        <end position="104"/>
    </location>
</feature>
<dbReference type="SUPFAM" id="SSF54928">
    <property type="entry name" value="RNA-binding domain, RBD"/>
    <property type="match status" value="2"/>
</dbReference>
<dbReference type="CDD" id="cd00201">
    <property type="entry name" value="WW"/>
    <property type="match status" value="1"/>
</dbReference>
<evidence type="ECO:0000259" key="5">
    <source>
        <dbReference type="PROSITE" id="PS50102"/>
    </source>
</evidence>
<dbReference type="SMART" id="SM00360">
    <property type="entry name" value="RRM"/>
    <property type="match status" value="3"/>
</dbReference>
<dbReference type="EMBL" id="BPLF01000003">
    <property type="protein sequence ID" value="GIX63973.1"/>
    <property type="molecule type" value="Genomic_DNA"/>
</dbReference>
<dbReference type="FunFam" id="3.30.70.330:FF:000383">
    <property type="entry name" value="Sex lethal, isoform D"/>
    <property type="match status" value="1"/>
</dbReference>
<feature type="domain" description="RRM" evidence="5">
    <location>
        <begin position="123"/>
        <end position="203"/>
    </location>
</feature>
<dbReference type="Pfam" id="PF00397">
    <property type="entry name" value="WW"/>
    <property type="match status" value="1"/>
</dbReference>
<dbReference type="CDD" id="cd12362">
    <property type="entry name" value="RRM3_CELF1-6"/>
    <property type="match status" value="1"/>
</dbReference>
<dbReference type="Gene3D" id="3.30.70.330">
    <property type="match status" value="3"/>
</dbReference>
<dbReference type="RefSeq" id="XP_067716042.1">
    <property type="nucleotide sequence ID" value="XM_067859941.1"/>
</dbReference>
<name>A0AAV4LUW3_BABCB</name>
<gene>
    <name evidence="6" type="ORF">BcabD6B2_34080</name>
</gene>